<dbReference type="InterPro" id="IPR008936">
    <property type="entry name" value="Rho_GTPase_activation_prot"/>
</dbReference>
<dbReference type="EMBL" id="JAQQPM010000002">
    <property type="protein sequence ID" value="KAK2068287.1"/>
    <property type="molecule type" value="Genomic_DNA"/>
</dbReference>
<comment type="caution">
    <text evidence="16">The sequence shown here is derived from an EMBL/GenBank/DDBJ whole genome shotgun (WGS) entry which is preliminary data.</text>
</comment>
<keyword evidence="7" id="KW-0963">Cytoplasm</keyword>
<dbReference type="SMART" id="SM00323">
    <property type="entry name" value="RasGAP"/>
    <property type="match status" value="1"/>
</dbReference>
<dbReference type="GO" id="GO:0051082">
    <property type="term" value="F:unfolded protein binding"/>
    <property type="evidence" value="ECO:0007669"/>
    <property type="project" value="UniProtKB-ARBA"/>
</dbReference>
<dbReference type="InterPro" id="IPR020892">
    <property type="entry name" value="Cyclophilin-type_PPIase_CS"/>
</dbReference>
<dbReference type="PROSITE" id="PS50018">
    <property type="entry name" value="RAS_GTPASE_ACTIV_2"/>
    <property type="match status" value="1"/>
</dbReference>
<evidence type="ECO:0000256" key="12">
    <source>
        <dbReference type="PROSITE-ProRule" id="PRU00339"/>
    </source>
</evidence>
<dbReference type="InterPro" id="IPR001936">
    <property type="entry name" value="RasGAP_dom"/>
</dbReference>
<dbReference type="Pfam" id="PF00160">
    <property type="entry name" value="Pro_isomerase"/>
    <property type="match status" value="1"/>
</dbReference>
<feature type="compositionally biased region" description="Low complexity" evidence="13">
    <location>
        <begin position="883"/>
        <end position="894"/>
    </location>
</feature>
<evidence type="ECO:0000259" key="15">
    <source>
        <dbReference type="PROSITE" id="PS50072"/>
    </source>
</evidence>
<dbReference type="PROSITE" id="PS00170">
    <property type="entry name" value="CSA_PPIASE_1"/>
    <property type="match status" value="1"/>
</dbReference>
<comment type="subcellular location">
    <subcellularLocation>
        <location evidence="3">Cytoplasm</location>
    </subcellularLocation>
</comment>
<dbReference type="EC" id="5.2.1.8" evidence="5"/>
<keyword evidence="17" id="KW-1185">Reference proteome</keyword>
<evidence type="ECO:0000259" key="14">
    <source>
        <dbReference type="PROSITE" id="PS50018"/>
    </source>
</evidence>
<evidence type="ECO:0000256" key="3">
    <source>
        <dbReference type="ARBA" id="ARBA00004496"/>
    </source>
</evidence>
<keyword evidence="6" id="KW-0343">GTPase activation</keyword>
<evidence type="ECO:0000313" key="17">
    <source>
        <dbReference type="Proteomes" id="UP001217918"/>
    </source>
</evidence>
<evidence type="ECO:0000256" key="10">
    <source>
        <dbReference type="ARBA" id="ARBA00023110"/>
    </source>
</evidence>
<evidence type="ECO:0000256" key="4">
    <source>
        <dbReference type="ARBA" id="ARBA00010898"/>
    </source>
</evidence>
<feature type="domain" description="Ras-GAP" evidence="14">
    <location>
        <begin position="489"/>
        <end position="725"/>
    </location>
</feature>
<feature type="region of interest" description="Disordered" evidence="13">
    <location>
        <begin position="522"/>
        <end position="559"/>
    </location>
</feature>
<comment type="function">
    <text evidence="2">PPIases accelerate the folding of proteins. It catalyzes the cis-trans isomerization of proline imidic peptide bonds in oligopeptides.</text>
</comment>
<dbReference type="PROSITE" id="PS50005">
    <property type="entry name" value="TPR"/>
    <property type="match status" value="1"/>
</dbReference>
<feature type="compositionally biased region" description="Basic residues" evidence="13">
    <location>
        <begin position="526"/>
        <end position="540"/>
    </location>
</feature>
<dbReference type="Gene3D" id="1.25.40.10">
    <property type="entry name" value="Tetratricopeptide repeat domain"/>
    <property type="match status" value="1"/>
</dbReference>
<dbReference type="GO" id="GO:0042026">
    <property type="term" value="P:protein refolding"/>
    <property type="evidence" value="ECO:0007669"/>
    <property type="project" value="UniProtKB-ARBA"/>
</dbReference>
<evidence type="ECO:0000256" key="7">
    <source>
        <dbReference type="ARBA" id="ARBA00022490"/>
    </source>
</evidence>
<dbReference type="InterPro" id="IPR019734">
    <property type="entry name" value="TPR_rpt"/>
</dbReference>
<dbReference type="CDD" id="cd01926">
    <property type="entry name" value="cyclophilin_ABH_like"/>
    <property type="match status" value="1"/>
</dbReference>
<dbReference type="PROSITE" id="PS50072">
    <property type="entry name" value="CSA_PPIASE_2"/>
    <property type="match status" value="1"/>
</dbReference>
<dbReference type="InterPro" id="IPR039360">
    <property type="entry name" value="Ras_GTPase"/>
</dbReference>
<evidence type="ECO:0000256" key="9">
    <source>
        <dbReference type="ARBA" id="ARBA00022803"/>
    </source>
</evidence>
<dbReference type="SUPFAM" id="SSF49562">
    <property type="entry name" value="C2 domain (Calcium/lipid-binding domain, CaLB)"/>
    <property type="match status" value="1"/>
</dbReference>
<accession>A0AAD9I0U1</accession>
<dbReference type="InterPro" id="IPR023152">
    <property type="entry name" value="RasGAP_CS"/>
</dbReference>
<sequence>MRGEVECLQEPGGVWLVGMCYIEDEKGCLMFDSGEPGSVHVPVIPDLRGCRVTPSERHDGGGRPWLEISGLQPECDALLRPFAPEELDLWLAALLCWQQLRPAAGKTGDARSLGVVSSPRPEVRTRVAAAGLKDGAGTVIKIGQVLLWDKGLASSPQAIVKRPSTRDLRAPNTAWRRVSCTLRDKGEFTLMTENDVAVISIIELSQLSRAAIQQLDKTVLGEEYCIAIFPIYTATASQLSIFRPVYISLESRVLFEVWFVLLRAFTLPEIYGVDMASGDLAFEPMELESDPTTEMFRMEKSIYVRVTEARIRSRAPQLDVDPRQGRGDVDRLVGNYLAEVVLDGEVRARTTIQTDTKTPFWREDCNLTGLPPTAPYLSIILKRLDGNLDSLDYQPQASTGLPKTGNLAEVVCGSVDVPLPQLEQGRDHEQWLPVCDDRQQIVGSMLLKVHHEELVVLQSREYQPLSELLHRFSAALTVQITESVPGGGNLRRFAEIFLNIFQVSNNATEWLMNMVEDEVEGNRTHAAAKKQTPRFNRRRKSNESVDSASDRDPITRDMGKSMQGEANLLFRGNSLLTQALELQMRRLGKEYLENVLGKKLSEINELNPNCEVDPGRTQPGEDIEQHWQQLLHLTTELWECIASSAKNLPPELRRILKHVRTVAEYRYGDFLHTVTYTSVSGFIFLRFICPAILNPKLFGLLRDHPRPRAQRTLTLMAKGLQALANLSPIGKKETWMEPMNNFLTAQRQPLKDFLDAICAISVERTNVILPASYSTPITILGRLSPLAREGFPSLPYLIDHACTFATLVKLWTDCNPPDANGAEKPYEGDLKTFHETCVALQQRANTCLACVESSRLADLGGQMGDELLGLSEAVDYLSVHESPQGPGARGGPPATLEQCGRPAGSSDSDLDVSAFAKDGRFGDHDPTRLHQDTGSNDVVTPGGTIIKHSLRHGKHARRFLSGFIRKRTTSPVPHTSTPAWEAGDGSRERGRAQLELDAGAEKKERKKAKDRDKDRDKEQGRGVGNVQRPIQPHSIAFSGNMAEAEAKKDARSRVFFDITVGGRPAGRVVFELYNDVVPKTAENFRCLCTGEKGMGKSGKPLHYKGSLFHRVIKGFMIQGGDFTAGNGTGGEPIYGEKFEDESFEYKHEKPFLLSMANAGPGTNGSQFFITTVPTPHLDNKHVVFGHVISGKSVVRQVENLAVSGEKPTRAAVIADCGELSPSEAVGADVKQADQFGDEHEDFPEDEGEQPLSASKILKVATDCKEYGNKAFKAGDYGMALDKYQKGLRYLNEDPDLEKEPSDTKQKMDALRVSLNGNAALMNLKLEAWADCVRAADSALATPSIEDKDKAKALYRKGFALVRLKDEDSATEVLEQAKALAPEDKAIASELAAVKKAAAARLAKEKAAYKKFFT</sequence>
<dbReference type="Proteomes" id="UP001217918">
    <property type="component" value="Unassembled WGS sequence"/>
</dbReference>
<dbReference type="CDD" id="cd05137">
    <property type="entry name" value="RasGAP_CLA2_BUD2"/>
    <property type="match status" value="1"/>
</dbReference>
<name>A0AAD9I0U1_9PEZI</name>
<proteinExistence type="inferred from homology"/>
<dbReference type="FunFam" id="1.25.40.10:FF:000029">
    <property type="entry name" value="peptidyl-prolyl cis-trans isomerase D"/>
    <property type="match status" value="1"/>
</dbReference>
<feature type="compositionally biased region" description="Basic and acidic residues" evidence="13">
    <location>
        <begin position="917"/>
        <end position="931"/>
    </location>
</feature>
<feature type="compositionally biased region" description="Polar residues" evidence="13">
    <location>
        <begin position="969"/>
        <end position="978"/>
    </location>
</feature>
<gene>
    <name evidence="16" type="ORF">P8C59_002934</name>
</gene>
<dbReference type="SUPFAM" id="SSF48350">
    <property type="entry name" value="GTPase activation domain, GAP"/>
    <property type="match status" value="1"/>
</dbReference>
<dbReference type="Gene3D" id="1.10.506.10">
    <property type="entry name" value="GTPase Activation - p120gap, domain 1"/>
    <property type="match status" value="1"/>
</dbReference>
<dbReference type="Gene3D" id="2.40.100.10">
    <property type="entry name" value="Cyclophilin-like"/>
    <property type="match status" value="1"/>
</dbReference>
<keyword evidence="9 12" id="KW-0802">TPR repeat</keyword>
<keyword evidence="8" id="KW-0677">Repeat</keyword>
<dbReference type="InterPro" id="IPR035892">
    <property type="entry name" value="C2_domain_sf"/>
</dbReference>
<dbReference type="CDD" id="cd00030">
    <property type="entry name" value="C2"/>
    <property type="match status" value="1"/>
</dbReference>
<dbReference type="GO" id="GO:0005096">
    <property type="term" value="F:GTPase activator activity"/>
    <property type="evidence" value="ECO:0007669"/>
    <property type="project" value="UniProtKB-KW"/>
</dbReference>
<comment type="similarity">
    <text evidence="4">Belongs to the cyclophilin-type PPIase family. PPIase D subfamily.</text>
</comment>
<feature type="region of interest" description="Disordered" evidence="13">
    <location>
        <begin position="880"/>
        <end position="951"/>
    </location>
</feature>
<evidence type="ECO:0000256" key="2">
    <source>
        <dbReference type="ARBA" id="ARBA00002388"/>
    </source>
</evidence>
<comment type="catalytic activity">
    <reaction evidence="1">
        <text>[protein]-peptidylproline (omega=180) = [protein]-peptidylproline (omega=0)</text>
        <dbReference type="Rhea" id="RHEA:16237"/>
        <dbReference type="Rhea" id="RHEA-COMP:10747"/>
        <dbReference type="Rhea" id="RHEA-COMP:10748"/>
        <dbReference type="ChEBI" id="CHEBI:83833"/>
        <dbReference type="ChEBI" id="CHEBI:83834"/>
        <dbReference type="EC" id="5.2.1.8"/>
    </reaction>
</comment>
<feature type="domain" description="PPIase cyclophilin-type" evidence="15">
    <location>
        <begin position="1055"/>
        <end position="1218"/>
    </location>
</feature>
<evidence type="ECO:0000256" key="1">
    <source>
        <dbReference type="ARBA" id="ARBA00000971"/>
    </source>
</evidence>
<evidence type="ECO:0000256" key="5">
    <source>
        <dbReference type="ARBA" id="ARBA00013194"/>
    </source>
</evidence>
<feature type="region of interest" description="Disordered" evidence="13">
    <location>
        <begin position="963"/>
        <end position="1029"/>
    </location>
</feature>
<dbReference type="PROSITE" id="PS00509">
    <property type="entry name" value="RAS_GTPASE_ACTIV_1"/>
    <property type="match status" value="1"/>
</dbReference>
<dbReference type="SUPFAM" id="SSF50891">
    <property type="entry name" value="Cyclophilin-like"/>
    <property type="match status" value="1"/>
</dbReference>
<keyword evidence="11" id="KW-0413">Isomerase</keyword>
<dbReference type="GO" id="GO:0003755">
    <property type="term" value="F:peptidyl-prolyl cis-trans isomerase activity"/>
    <property type="evidence" value="ECO:0007669"/>
    <property type="project" value="UniProtKB-KW"/>
</dbReference>
<dbReference type="InterPro" id="IPR002130">
    <property type="entry name" value="Cyclophilin-type_PPIase_dom"/>
</dbReference>
<evidence type="ECO:0000256" key="13">
    <source>
        <dbReference type="SAM" id="MobiDB-lite"/>
    </source>
</evidence>
<protein>
    <recommendedName>
        <fullName evidence="5">peptidylprolyl isomerase</fullName>
        <ecNumber evidence="5">5.2.1.8</ecNumber>
    </recommendedName>
</protein>
<evidence type="ECO:0000313" key="16">
    <source>
        <dbReference type="EMBL" id="KAK2068287.1"/>
    </source>
</evidence>
<evidence type="ECO:0000256" key="11">
    <source>
        <dbReference type="ARBA" id="ARBA00023235"/>
    </source>
</evidence>
<dbReference type="SMART" id="SM00028">
    <property type="entry name" value="TPR"/>
    <property type="match status" value="2"/>
</dbReference>
<dbReference type="PANTHER" id="PTHR10194">
    <property type="entry name" value="RAS GTPASE-ACTIVATING PROTEINS"/>
    <property type="match status" value="1"/>
</dbReference>
<dbReference type="PANTHER" id="PTHR10194:SF60">
    <property type="entry name" value="RAS GTPASE-ACTIVATING PROTEIN RASKOL"/>
    <property type="match status" value="1"/>
</dbReference>
<evidence type="ECO:0000256" key="6">
    <source>
        <dbReference type="ARBA" id="ARBA00022468"/>
    </source>
</evidence>
<feature type="compositionally biased region" description="Basic and acidic residues" evidence="13">
    <location>
        <begin position="984"/>
        <end position="1020"/>
    </location>
</feature>
<dbReference type="PRINTS" id="PR00153">
    <property type="entry name" value="CSAPPISMRASE"/>
</dbReference>
<dbReference type="FunFam" id="2.40.100.10:FF:000009">
    <property type="entry name" value="Peptidyl-prolyl cis-trans isomerase D"/>
    <property type="match status" value="1"/>
</dbReference>
<dbReference type="GO" id="GO:0007165">
    <property type="term" value="P:signal transduction"/>
    <property type="evidence" value="ECO:0007669"/>
    <property type="project" value="UniProtKB-ARBA"/>
</dbReference>
<dbReference type="Pfam" id="PF00616">
    <property type="entry name" value="RasGAP"/>
    <property type="match status" value="1"/>
</dbReference>
<keyword evidence="10" id="KW-0697">Rotamase</keyword>
<organism evidence="16 17">
    <name type="scientific">Phyllachora maydis</name>
    <dbReference type="NCBI Taxonomy" id="1825666"/>
    <lineage>
        <taxon>Eukaryota</taxon>
        <taxon>Fungi</taxon>
        <taxon>Dikarya</taxon>
        <taxon>Ascomycota</taxon>
        <taxon>Pezizomycotina</taxon>
        <taxon>Sordariomycetes</taxon>
        <taxon>Sordariomycetidae</taxon>
        <taxon>Phyllachorales</taxon>
        <taxon>Phyllachoraceae</taxon>
        <taxon>Phyllachora</taxon>
    </lineage>
</organism>
<feature type="compositionally biased region" description="Basic and acidic residues" evidence="13">
    <location>
        <begin position="548"/>
        <end position="559"/>
    </location>
</feature>
<feature type="repeat" description="TPR" evidence="12">
    <location>
        <begin position="1350"/>
        <end position="1383"/>
    </location>
</feature>
<reference evidence="16" key="1">
    <citation type="journal article" date="2023" name="Mol. Plant Microbe Interact.">
        <title>Elucidating the Obligate Nature and Biological Capacity of an Invasive Fungal Corn Pathogen.</title>
        <authorList>
            <person name="MacCready J.S."/>
            <person name="Roggenkamp E.M."/>
            <person name="Gdanetz K."/>
            <person name="Chilvers M.I."/>
        </authorList>
    </citation>
    <scope>NUCLEOTIDE SEQUENCE</scope>
    <source>
        <strain evidence="16">PM02</strain>
    </source>
</reference>
<dbReference type="SUPFAM" id="SSF48452">
    <property type="entry name" value="TPR-like"/>
    <property type="match status" value="1"/>
</dbReference>
<dbReference type="GO" id="GO:0005737">
    <property type="term" value="C:cytoplasm"/>
    <property type="evidence" value="ECO:0007669"/>
    <property type="project" value="UniProtKB-SubCell"/>
</dbReference>
<dbReference type="InterPro" id="IPR011990">
    <property type="entry name" value="TPR-like_helical_dom_sf"/>
</dbReference>
<dbReference type="InterPro" id="IPR029000">
    <property type="entry name" value="Cyclophilin-like_dom_sf"/>
</dbReference>
<evidence type="ECO:0000256" key="8">
    <source>
        <dbReference type="ARBA" id="ARBA00022737"/>
    </source>
</evidence>